<reference evidence="1" key="2">
    <citation type="submission" date="2022-06" db="UniProtKB">
        <authorList>
            <consortium name="EnsemblMetazoa"/>
        </authorList>
    </citation>
    <scope>IDENTIFICATION</scope>
    <source>
        <strain evidence="1">PS312</strain>
    </source>
</reference>
<evidence type="ECO:0000313" key="1">
    <source>
        <dbReference type="EnsemblMetazoa" id="PPA21017.1"/>
    </source>
</evidence>
<evidence type="ECO:0000313" key="2">
    <source>
        <dbReference type="Proteomes" id="UP000005239"/>
    </source>
</evidence>
<organism evidence="1 2">
    <name type="scientific">Pristionchus pacificus</name>
    <name type="common">Parasitic nematode worm</name>
    <dbReference type="NCBI Taxonomy" id="54126"/>
    <lineage>
        <taxon>Eukaryota</taxon>
        <taxon>Metazoa</taxon>
        <taxon>Ecdysozoa</taxon>
        <taxon>Nematoda</taxon>
        <taxon>Chromadorea</taxon>
        <taxon>Rhabditida</taxon>
        <taxon>Rhabditina</taxon>
        <taxon>Diplogasteromorpha</taxon>
        <taxon>Diplogasteroidea</taxon>
        <taxon>Neodiplogasteridae</taxon>
        <taxon>Pristionchus</taxon>
    </lineage>
</organism>
<dbReference type="Proteomes" id="UP000005239">
    <property type="component" value="Unassembled WGS sequence"/>
</dbReference>
<accession>A0A8R1YJ13</accession>
<protein>
    <submittedName>
        <fullName evidence="1">Apple domain-containing protein</fullName>
    </submittedName>
</protein>
<dbReference type="Gene3D" id="3.50.4.10">
    <property type="entry name" value="Hepatocyte Growth Factor"/>
    <property type="match status" value="1"/>
</dbReference>
<dbReference type="EnsemblMetazoa" id="PPA21017.1">
    <property type="protein sequence ID" value="PPA21017.1"/>
    <property type="gene ID" value="WBGene00110571"/>
</dbReference>
<dbReference type="InterPro" id="IPR003609">
    <property type="entry name" value="Pan_app"/>
</dbReference>
<dbReference type="PROSITE" id="PS50948">
    <property type="entry name" value="PAN"/>
    <property type="match status" value="1"/>
</dbReference>
<dbReference type="AlphaFoldDB" id="A0A454XRJ9"/>
<accession>A0A454XRJ9</accession>
<proteinExistence type="predicted"/>
<name>A0A454XRJ9_PRIPA</name>
<keyword evidence="2" id="KW-1185">Reference proteome</keyword>
<gene>
    <name evidence="1" type="primary">WBGene00110571</name>
</gene>
<reference evidence="2" key="1">
    <citation type="journal article" date="2008" name="Nat. Genet.">
        <title>The Pristionchus pacificus genome provides a unique perspective on nematode lifestyle and parasitism.</title>
        <authorList>
            <person name="Dieterich C."/>
            <person name="Clifton S.W."/>
            <person name="Schuster L.N."/>
            <person name="Chinwalla A."/>
            <person name="Delehaunty K."/>
            <person name="Dinkelacker I."/>
            <person name="Fulton L."/>
            <person name="Fulton R."/>
            <person name="Godfrey J."/>
            <person name="Minx P."/>
            <person name="Mitreva M."/>
            <person name="Roeseler W."/>
            <person name="Tian H."/>
            <person name="Witte H."/>
            <person name="Yang S.P."/>
            <person name="Wilson R.K."/>
            <person name="Sommer R.J."/>
        </authorList>
    </citation>
    <scope>NUCLEOTIDE SEQUENCE [LARGE SCALE GENOMIC DNA]</scope>
    <source>
        <strain evidence="2">PS312</strain>
    </source>
</reference>
<sequence>MACFTAAAVNAHRPLVADITPAASLSQCQDLCAQNSQCAAVVFAATTLMCALFGTPSGLLSCKHASTVVMWEKGICETTTTMGSTVPPTITTTSDTSTSTTEQSTTTSSDATTSVTTSDTSSLTTDKSTTSTSSTTTTTPTTTTTAERIGNYFYCDNGACAGFDDLTESGTAITNGYIKDGDCQLDCDVGTLQVEIGGEWKDVLNGALACATGSWCGSDLPSTSYDIGNGERGIYTRCKGSSPEPKSAVNTANCSILDQSLID</sequence>